<reference evidence="2" key="1">
    <citation type="journal article" date="2019" name="Int. J. Syst. Evol. Microbiol.">
        <title>The Global Catalogue of Microorganisms (GCM) 10K type strain sequencing project: providing services to taxonomists for standard genome sequencing and annotation.</title>
        <authorList>
            <consortium name="The Broad Institute Genomics Platform"/>
            <consortium name="The Broad Institute Genome Sequencing Center for Infectious Disease"/>
            <person name="Wu L."/>
            <person name="Ma J."/>
        </authorList>
    </citation>
    <scope>NUCLEOTIDE SEQUENCE [LARGE SCALE GENOMIC DNA]</scope>
    <source>
        <strain evidence="2">CGMCC 1.15180</strain>
    </source>
</reference>
<sequence length="171" mass="20207">MKKHFLYLCITIITASCSPGLAGLMKMEDIQELKSDKLYVFLSDNKEEINLHKKYNQHRRAERLERQTESFNQKLEQAFKGNYDFSDIEFTEDSDQIDANFYATIDITENYGDRDNQFLIQLNIRNKNGDIVENSFKESSTNSNYNLNHLVKQLNKKLEKKYKQGKKMQEN</sequence>
<protein>
    <submittedName>
        <fullName evidence="1">Uncharacterized protein</fullName>
    </submittedName>
</protein>
<keyword evidence="2" id="KW-1185">Reference proteome</keyword>
<dbReference type="Proteomes" id="UP001597361">
    <property type="component" value="Unassembled WGS sequence"/>
</dbReference>
<gene>
    <name evidence="1" type="ORF">ACFSKL_22980</name>
</gene>
<accession>A0ABW4VWH7</accession>
<evidence type="ECO:0000313" key="1">
    <source>
        <dbReference type="EMBL" id="MFD2037677.1"/>
    </source>
</evidence>
<dbReference type="PROSITE" id="PS51257">
    <property type="entry name" value="PROKAR_LIPOPROTEIN"/>
    <property type="match status" value="1"/>
</dbReference>
<organism evidence="1 2">
    <name type="scientific">Belliella marina</name>
    <dbReference type="NCBI Taxonomy" id="1644146"/>
    <lineage>
        <taxon>Bacteria</taxon>
        <taxon>Pseudomonadati</taxon>
        <taxon>Bacteroidota</taxon>
        <taxon>Cytophagia</taxon>
        <taxon>Cytophagales</taxon>
        <taxon>Cyclobacteriaceae</taxon>
        <taxon>Belliella</taxon>
    </lineage>
</organism>
<proteinExistence type="predicted"/>
<comment type="caution">
    <text evidence="1">The sequence shown here is derived from an EMBL/GenBank/DDBJ whole genome shotgun (WGS) entry which is preliminary data.</text>
</comment>
<name>A0ABW4VWH7_9BACT</name>
<evidence type="ECO:0000313" key="2">
    <source>
        <dbReference type="Proteomes" id="UP001597361"/>
    </source>
</evidence>
<dbReference type="EMBL" id="JBHUHR010000051">
    <property type="protein sequence ID" value="MFD2037677.1"/>
    <property type="molecule type" value="Genomic_DNA"/>
</dbReference>
<dbReference type="RefSeq" id="WP_376889749.1">
    <property type="nucleotide sequence ID" value="NZ_JBHUHR010000051.1"/>
</dbReference>